<dbReference type="Gramene" id="KQJ82424">
    <property type="protein sequence ID" value="KQJ82424"/>
    <property type="gene ID" value="BRADI_5g08857v3"/>
</dbReference>
<evidence type="ECO:0000313" key="2">
    <source>
        <dbReference type="EMBL" id="KQJ82424.2"/>
    </source>
</evidence>
<name>A0A0Q3I8J8_BRADI</name>
<evidence type="ECO:0000256" key="1">
    <source>
        <dbReference type="SAM" id="SignalP"/>
    </source>
</evidence>
<keyword evidence="4" id="KW-1185">Reference proteome</keyword>
<dbReference type="AlphaFoldDB" id="A0A0Q3I8J8"/>
<evidence type="ECO:0000313" key="3">
    <source>
        <dbReference type="EnsemblPlants" id="KQJ82424"/>
    </source>
</evidence>
<reference evidence="3" key="3">
    <citation type="submission" date="2018-08" db="UniProtKB">
        <authorList>
            <consortium name="EnsemblPlants"/>
        </authorList>
    </citation>
    <scope>IDENTIFICATION</scope>
    <source>
        <strain evidence="3">cv. Bd21</strain>
    </source>
</reference>
<dbReference type="InParanoid" id="A0A0Q3I8J8"/>
<evidence type="ECO:0000313" key="4">
    <source>
        <dbReference type="Proteomes" id="UP000008810"/>
    </source>
</evidence>
<keyword evidence="1" id="KW-0732">Signal</keyword>
<reference evidence="2" key="2">
    <citation type="submission" date="2017-06" db="EMBL/GenBank/DDBJ databases">
        <title>WGS assembly of Brachypodium distachyon.</title>
        <authorList>
            <consortium name="The International Brachypodium Initiative"/>
            <person name="Lucas S."/>
            <person name="Harmon-Smith M."/>
            <person name="Lail K."/>
            <person name="Tice H."/>
            <person name="Grimwood J."/>
            <person name="Bruce D."/>
            <person name="Barry K."/>
            <person name="Shu S."/>
            <person name="Lindquist E."/>
            <person name="Wang M."/>
            <person name="Pitluck S."/>
            <person name="Vogel J.P."/>
            <person name="Garvin D.F."/>
            <person name="Mockler T.C."/>
            <person name="Schmutz J."/>
            <person name="Rokhsar D."/>
            <person name="Bevan M.W."/>
        </authorList>
    </citation>
    <scope>NUCLEOTIDE SEQUENCE</scope>
    <source>
        <strain evidence="2">Bd21</strain>
    </source>
</reference>
<protein>
    <submittedName>
        <fullName evidence="2 3">Uncharacterized protein</fullName>
    </submittedName>
</protein>
<feature type="signal peptide" evidence="1">
    <location>
        <begin position="1"/>
        <end position="17"/>
    </location>
</feature>
<reference evidence="2 3" key="1">
    <citation type="journal article" date="2010" name="Nature">
        <title>Genome sequencing and analysis of the model grass Brachypodium distachyon.</title>
        <authorList>
            <consortium name="International Brachypodium Initiative"/>
        </authorList>
    </citation>
    <scope>NUCLEOTIDE SEQUENCE [LARGE SCALE GENOMIC DNA]</scope>
    <source>
        <strain evidence="2 3">Bd21</strain>
    </source>
</reference>
<accession>A0A0Q3I8J8</accession>
<proteinExistence type="predicted"/>
<dbReference type="EnsemblPlants" id="KQJ82424">
    <property type="protein sequence ID" value="KQJ82424"/>
    <property type="gene ID" value="BRADI_5g08857v3"/>
</dbReference>
<dbReference type="Proteomes" id="UP000008810">
    <property type="component" value="Chromosome 5"/>
</dbReference>
<dbReference type="EMBL" id="CM000884">
    <property type="protein sequence ID" value="KQJ82424.2"/>
    <property type="molecule type" value="Genomic_DNA"/>
</dbReference>
<sequence length="144" mass="16046">MTLSLVFMAWGRLGSLASPTGSTGVFMDALPNAVKHFHFATEPSSGNNSNPSLCLATSVNPARNSYFILCRPGFKSIGCQFQEFGNQDLIFPTSTKTRFKMDFTLSEKKQRQTNNSGGQTYMHLLLAWALRLDPHSNHDKDQRN</sequence>
<feature type="chain" id="PRO_5035999655" evidence="1">
    <location>
        <begin position="18"/>
        <end position="144"/>
    </location>
</feature>
<organism evidence="2">
    <name type="scientific">Brachypodium distachyon</name>
    <name type="common">Purple false brome</name>
    <name type="synonym">Trachynia distachya</name>
    <dbReference type="NCBI Taxonomy" id="15368"/>
    <lineage>
        <taxon>Eukaryota</taxon>
        <taxon>Viridiplantae</taxon>
        <taxon>Streptophyta</taxon>
        <taxon>Embryophyta</taxon>
        <taxon>Tracheophyta</taxon>
        <taxon>Spermatophyta</taxon>
        <taxon>Magnoliopsida</taxon>
        <taxon>Liliopsida</taxon>
        <taxon>Poales</taxon>
        <taxon>Poaceae</taxon>
        <taxon>BOP clade</taxon>
        <taxon>Pooideae</taxon>
        <taxon>Stipodae</taxon>
        <taxon>Brachypodieae</taxon>
        <taxon>Brachypodium</taxon>
    </lineage>
</organism>
<gene>
    <name evidence="2" type="ORF">BRADI_5g08857v3</name>
</gene>